<dbReference type="EMBL" id="MU001503">
    <property type="protein sequence ID" value="KAF2442721.1"/>
    <property type="molecule type" value="Genomic_DNA"/>
</dbReference>
<gene>
    <name evidence="1" type="ORF">P171DRAFT_48301</name>
</gene>
<sequence>MSIPFAGPLHWWKVNIRLAATSLSLWIIRPVLPCINSRRSRFCLFDLVSGESQQILTVESPPIAWMGAGTNVNEEHVLGNTATAPQVSDGDA</sequence>
<evidence type="ECO:0000313" key="1">
    <source>
        <dbReference type="EMBL" id="KAF2442721.1"/>
    </source>
</evidence>
<dbReference type="Proteomes" id="UP000799764">
    <property type="component" value="Unassembled WGS sequence"/>
</dbReference>
<name>A0A9P4PGY8_9PLEO</name>
<organism evidence="1 2">
    <name type="scientific">Karstenula rhodostoma CBS 690.94</name>
    <dbReference type="NCBI Taxonomy" id="1392251"/>
    <lineage>
        <taxon>Eukaryota</taxon>
        <taxon>Fungi</taxon>
        <taxon>Dikarya</taxon>
        <taxon>Ascomycota</taxon>
        <taxon>Pezizomycotina</taxon>
        <taxon>Dothideomycetes</taxon>
        <taxon>Pleosporomycetidae</taxon>
        <taxon>Pleosporales</taxon>
        <taxon>Massarineae</taxon>
        <taxon>Didymosphaeriaceae</taxon>
        <taxon>Karstenula</taxon>
    </lineage>
</organism>
<dbReference type="AlphaFoldDB" id="A0A9P4PGY8"/>
<keyword evidence="2" id="KW-1185">Reference proteome</keyword>
<evidence type="ECO:0000313" key="2">
    <source>
        <dbReference type="Proteomes" id="UP000799764"/>
    </source>
</evidence>
<proteinExistence type="predicted"/>
<protein>
    <submittedName>
        <fullName evidence="1">Uncharacterized protein</fullName>
    </submittedName>
</protein>
<comment type="caution">
    <text evidence="1">The sequence shown here is derived from an EMBL/GenBank/DDBJ whole genome shotgun (WGS) entry which is preliminary data.</text>
</comment>
<reference evidence="1" key="1">
    <citation type="journal article" date="2020" name="Stud. Mycol.">
        <title>101 Dothideomycetes genomes: a test case for predicting lifestyles and emergence of pathogens.</title>
        <authorList>
            <person name="Haridas S."/>
            <person name="Albert R."/>
            <person name="Binder M."/>
            <person name="Bloem J."/>
            <person name="Labutti K."/>
            <person name="Salamov A."/>
            <person name="Andreopoulos B."/>
            <person name="Baker S."/>
            <person name="Barry K."/>
            <person name="Bills G."/>
            <person name="Bluhm B."/>
            <person name="Cannon C."/>
            <person name="Castanera R."/>
            <person name="Culley D."/>
            <person name="Daum C."/>
            <person name="Ezra D."/>
            <person name="Gonzalez J."/>
            <person name="Henrissat B."/>
            <person name="Kuo A."/>
            <person name="Liang C."/>
            <person name="Lipzen A."/>
            <person name="Lutzoni F."/>
            <person name="Magnuson J."/>
            <person name="Mondo S."/>
            <person name="Nolan M."/>
            <person name="Ohm R."/>
            <person name="Pangilinan J."/>
            <person name="Park H.-J."/>
            <person name="Ramirez L."/>
            <person name="Alfaro M."/>
            <person name="Sun H."/>
            <person name="Tritt A."/>
            <person name="Yoshinaga Y."/>
            <person name="Zwiers L.-H."/>
            <person name="Turgeon B."/>
            <person name="Goodwin S."/>
            <person name="Spatafora J."/>
            <person name="Crous P."/>
            <person name="Grigoriev I."/>
        </authorList>
    </citation>
    <scope>NUCLEOTIDE SEQUENCE</scope>
    <source>
        <strain evidence="1">CBS 690.94</strain>
    </source>
</reference>
<accession>A0A9P4PGY8</accession>